<sequence length="92" mass="9916">AELAFGQGVNNKHRAVGGPQVVADGLLHKRGRDLPKLSFEPVDAARVIIKQRERRQQVGPPKVVGTAELVVERAAQLHHRQVEGGLADAPFG</sequence>
<gene>
    <name evidence="1" type="ORF">Tci_922953</name>
</gene>
<name>A0A699X2U5_TANCI</name>
<proteinExistence type="predicted"/>
<protein>
    <submittedName>
        <fullName evidence="1">Uncharacterized protein</fullName>
    </submittedName>
</protein>
<comment type="caution">
    <text evidence="1">The sequence shown here is derived from an EMBL/GenBank/DDBJ whole genome shotgun (WGS) entry which is preliminary data.</text>
</comment>
<organism evidence="1">
    <name type="scientific">Tanacetum cinerariifolium</name>
    <name type="common">Dalmatian daisy</name>
    <name type="synonym">Chrysanthemum cinerariifolium</name>
    <dbReference type="NCBI Taxonomy" id="118510"/>
    <lineage>
        <taxon>Eukaryota</taxon>
        <taxon>Viridiplantae</taxon>
        <taxon>Streptophyta</taxon>
        <taxon>Embryophyta</taxon>
        <taxon>Tracheophyta</taxon>
        <taxon>Spermatophyta</taxon>
        <taxon>Magnoliopsida</taxon>
        <taxon>eudicotyledons</taxon>
        <taxon>Gunneridae</taxon>
        <taxon>Pentapetalae</taxon>
        <taxon>asterids</taxon>
        <taxon>campanulids</taxon>
        <taxon>Asterales</taxon>
        <taxon>Asteraceae</taxon>
        <taxon>Asteroideae</taxon>
        <taxon>Anthemideae</taxon>
        <taxon>Anthemidinae</taxon>
        <taxon>Tanacetum</taxon>
    </lineage>
</organism>
<feature type="non-terminal residue" evidence="1">
    <location>
        <position position="1"/>
    </location>
</feature>
<accession>A0A699X2U5</accession>
<reference evidence="1" key="1">
    <citation type="journal article" date="2019" name="Sci. Rep.">
        <title>Draft genome of Tanacetum cinerariifolium, the natural source of mosquito coil.</title>
        <authorList>
            <person name="Yamashiro T."/>
            <person name="Shiraishi A."/>
            <person name="Satake H."/>
            <person name="Nakayama K."/>
        </authorList>
    </citation>
    <scope>NUCLEOTIDE SEQUENCE</scope>
</reference>
<dbReference type="AlphaFoldDB" id="A0A699X2U5"/>
<evidence type="ECO:0000313" key="1">
    <source>
        <dbReference type="EMBL" id="GFD50984.1"/>
    </source>
</evidence>
<dbReference type="EMBL" id="BKCJ011764213">
    <property type="protein sequence ID" value="GFD50984.1"/>
    <property type="molecule type" value="Genomic_DNA"/>
</dbReference>